<dbReference type="EMBL" id="PDCK01000045">
    <property type="protein sequence ID" value="PRQ19416.1"/>
    <property type="molecule type" value="Genomic_DNA"/>
</dbReference>
<evidence type="ECO:0000313" key="2">
    <source>
        <dbReference type="EMBL" id="PRQ19416.1"/>
    </source>
</evidence>
<sequence length="90" mass="10555">MYRKCECNVHFLITQSFALAILENVHFVVLYSIIEGMKSMYVVYCIRFRKVQLCFESILFIGCGCCLLWQQTFIGTILSLDLHITPEFNF</sequence>
<feature type="transmembrane region" description="Helical" evidence="1">
    <location>
        <begin position="55"/>
        <end position="80"/>
    </location>
</feature>
<evidence type="ECO:0000256" key="1">
    <source>
        <dbReference type="SAM" id="Phobius"/>
    </source>
</evidence>
<evidence type="ECO:0000313" key="3">
    <source>
        <dbReference type="Proteomes" id="UP000238479"/>
    </source>
</evidence>
<keyword evidence="1" id="KW-1133">Transmembrane helix</keyword>
<dbReference type="Gramene" id="PRQ19416">
    <property type="protein sequence ID" value="PRQ19416"/>
    <property type="gene ID" value="RchiOBHm_Chr7g0216961"/>
</dbReference>
<keyword evidence="3" id="KW-1185">Reference proteome</keyword>
<reference evidence="2 3" key="1">
    <citation type="journal article" date="2018" name="Nat. Genet.">
        <title>The Rosa genome provides new insights in the design of modern roses.</title>
        <authorList>
            <person name="Bendahmane M."/>
        </authorList>
    </citation>
    <scope>NUCLEOTIDE SEQUENCE [LARGE SCALE GENOMIC DNA]</scope>
    <source>
        <strain evidence="3">cv. Old Blush</strain>
    </source>
</reference>
<keyword evidence="1" id="KW-0812">Transmembrane</keyword>
<keyword evidence="1" id="KW-0472">Membrane</keyword>
<dbReference type="Proteomes" id="UP000238479">
    <property type="component" value="Chromosome 7"/>
</dbReference>
<organism evidence="2 3">
    <name type="scientific">Rosa chinensis</name>
    <name type="common">China rose</name>
    <dbReference type="NCBI Taxonomy" id="74649"/>
    <lineage>
        <taxon>Eukaryota</taxon>
        <taxon>Viridiplantae</taxon>
        <taxon>Streptophyta</taxon>
        <taxon>Embryophyta</taxon>
        <taxon>Tracheophyta</taxon>
        <taxon>Spermatophyta</taxon>
        <taxon>Magnoliopsida</taxon>
        <taxon>eudicotyledons</taxon>
        <taxon>Gunneridae</taxon>
        <taxon>Pentapetalae</taxon>
        <taxon>rosids</taxon>
        <taxon>fabids</taxon>
        <taxon>Rosales</taxon>
        <taxon>Rosaceae</taxon>
        <taxon>Rosoideae</taxon>
        <taxon>Rosoideae incertae sedis</taxon>
        <taxon>Rosa</taxon>
    </lineage>
</organism>
<comment type="caution">
    <text evidence="2">The sequence shown here is derived from an EMBL/GenBank/DDBJ whole genome shotgun (WGS) entry which is preliminary data.</text>
</comment>
<proteinExistence type="predicted"/>
<accession>A0A2P6PBW1</accession>
<feature type="transmembrane region" description="Helical" evidence="1">
    <location>
        <begin position="12"/>
        <end position="34"/>
    </location>
</feature>
<gene>
    <name evidence="2" type="ORF">RchiOBHm_Chr7g0216961</name>
</gene>
<name>A0A2P6PBW1_ROSCH</name>
<protein>
    <submittedName>
        <fullName evidence="2">Uncharacterized protein</fullName>
    </submittedName>
</protein>
<dbReference type="AlphaFoldDB" id="A0A2P6PBW1"/>